<dbReference type="InterPro" id="IPR006179">
    <property type="entry name" value="5_nucleotidase/apyrase"/>
</dbReference>
<organism evidence="6 7">
    <name type="scientific">Niastella vici</name>
    <dbReference type="NCBI Taxonomy" id="1703345"/>
    <lineage>
        <taxon>Bacteria</taxon>
        <taxon>Pseudomonadati</taxon>
        <taxon>Bacteroidota</taxon>
        <taxon>Chitinophagia</taxon>
        <taxon>Chitinophagales</taxon>
        <taxon>Chitinophagaceae</taxon>
        <taxon>Niastella</taxon>
    </lineage>
</organism>
<dbReference type="AlphaFoldDB" id="A0A1V9G3X3"/>
<dbReference type="InterPro" id="IPR004843">
    <property type="entry name" value="Calcineurin-like_PHP"/>
</dbReference>
<keyword evidence="3" id="KW-0378">Hydrolase</keyword>
<feature type="domain" description="5'-Nucleotidase C-terminal" evidence="5">
    <location>
        <begin position="388"/>
        <end position="533"/>
    </location>
</feature>
<dbReference type="PROSITE" id="PS00785">
    <property type="entry name" value="5_NUCLEOTIDASE_1"/>
    <property type="match status" value="1"/>
</dbReference>
<dbReference type="GO" id="GO:0000166">
    <property type="term" value="F:nucleotide binding"/>
    <property type="evidence" value="ECO:0007669"/>
    <property type="project" value="UniProtKB-KW"/>
</dbReference>
<name>A0A1V9G3X3_9BACT</name>
<reference evidence="6 7" key="1">
    <citation type="submission" date="2016-03" db="EMBL/GenBank/DDBJ databases">
        <title>Niastella vici sp. nov., isolated from farmland soil.</title>
        <authorList>
            <person name="Chen L."/>
            <person name="Wang D."/>
            <person name="Yang S."/>
            <person name="Wang G."/>
        </authorList>
    </citation>
    <scope>NUCLEOTIDE SEQUENCE [LARGE SCALE GENOMIC DNA]</scope>
    <source>
        <strain evidence="6 7">DJ57</strain>
    </source>
</reference>
<gene>
    <name evidence="6" type="ORF">A3860_16370</name>
</gene>
<dbReference type="InterPro" id="IPR036907">
    <property type="entry name" value="5'-Nucleotdase_C_sf"/>
</dbReference>
<comment type="caution">
    <text evidence="6">The sequence shown here is derived from an EMBL/GenBank/DDBJ whole genome shotgun (WGS) entry which is preliminary data.</text>
</comment>
<dbReference type="STRING" id="1703345.A3860_16370"/>
<dbReference type="Pfam" id="PF02872">
    <property type="entry name" value="5_nucleotid_C"/>
    <property type="match status" value="1"/>
</dbReference>
<dbReference type="GO" id="GO:0046872">
    <property type="term" value="F:metal ion binding"/>
    <property type="evidence" value="ECO:0007669"/>
    <property type="project" value="InterPro"/>
</dbReference>
<keyword evidence="2" id="KW-0732">Signal</keyword>
<evidence type="ECO:0000256" key="3">
    <source>
        <dbReference type="RuleBase" id="RU362119"/>
    </source>
</evidence>
<dbReference type="GO" id="GO:0009166">
    <property type="term" value="P:nucleotide catabolic process"/>
    <property type="evidence" value="ECO:0007669"/>
    <property type="project" value="InterPro"/>
</dbReference>
<sequence>MSLTHLPQCSCANCHDHEISRAEKDLHIELSENSRRDFIKKAGRLGLGLGIGGGLVTTPLAAAALHTDEAAYKAQQMQQNKAVQNGKANLLSLLHTADIHSQLMTHDEFFIEQGKPVYKKRGGLAHLKTMINALRNQNAANTLVLDGGDCFQGSGIAALSEGRAIVPLMNNIGYDIMLPGNWEVVYGKEMMMKDMFGYDAVKVCANMYHDTNDDMKGDLIFPPYFVKHIAGIKVGFIGYNDPLTPKRQSPAYCDGIKFTAPETNVAKYIKILKEYENCQLVFLMTHMGLAQQFGLSNKSEIKGVDYILGADTHERLRQPVQGQYAKVTEPGAFGSFIAKLDIVVENGIIKDHTYQLLDVDPQKYKADGEMKQLINKASEPYKKELSRVIGQSKNPLIRYYVIETPMDNFITDAIMWKFKPDIALSNGFRFCPPLIPNPATGMAEITVDYLWSMLPVDSEAKKGTITGQQLWTWMETELENAFAKDPAKRLGGWVVRFKGMEVNFTLGNEAGKRVNYIKVGGKPVEPNREYTFVACEREGDPDTTICRMQGVRSPHLMGETMHKVIEEYLAQHSPIAPVIEGRCTATDAPANLLTQVMGLGYEFR</sequence>
<dbReference type="EMBL" id="LVYD01000024">
    <property type="protein sequence ID" value="OQP65244.1"/>
    <property type="molecule type" value="Genomic_DNA"/>
</dbReference>
<dbReference type="PANTHER" id="PTHR11575">
    <property type="entry name" value="5'-NUCLEOTIDASE-RELATED"/>
    <property type="match status" value="1"/>
</dbReference>
<dbReference type="InterPro" id="IPR006146">
    <property type="entry name" value="5'-Nucleotdase_CS"/>
</dbReference>
<dbReference type="Gene3D" id="3.90.780.10">
    <property type="entry name" value="5'-Nucleotidase, C-terminal domain"/>
    <property type="match status" value="1"/>
</dbReference>
<dbReference type="Pfam" id="PF00149">
    <property type="entry name" value="Metallophos"/>
    <property type="match status" value="1"/>
</dbReference>
<dbReference type="PROSITE" id="PS51318">
    <property type="entry name" value="TAT"/>
    <property type="match status" value="1"/>
</dbReference>
<dbReference type="GO" id="GO:0016788">
    <property type="term" value="F:hydrolase activity, acting on ester bonds"/>
    <property type="evidence" value="ECO:0007669"/>
    <property type="project" value="InterPro"/>
</dbReference>
<evidence type="ECO:0000256" key="2">
    <source>
        <dbReference type="ARBA" id="ARBA00022729"/>
    </source>
</evidence>
<accession>A0A1V9G3X3</accession>
<evidence type="ECO:0000259" key="5">
    <source>
        <dbReference type="Pfam" id="PF02872"/>
    </source>
</evidence>
<evidence type="ECO:0000313" key="6">
    <source>
        <dbReference type="EMBL" id="OQP65244.1"/>
    </source>
</evidence>
<dbReference type="Gene3D" id="3.60.21.10">
    <property type="match status" value="1"/>
</dbReference>
<evidence type="ECO:0000313" key="7">
    <source>
        <dbReference type="Proteomes" id="UP000192796"/>
    </source>
</evidence>
<feature type="domain" description="Calcineurin-like phosphoesterase" evidence="4">
    <location>
        <begin position="92"/>
        <end position="314"/>
    </location>
</feature>
<dbReference type="GO" id="GO:0030288">
    <property type="term" value="C:outer membrane-bounded periplasmic space"/>
    <property type="evidence" value="ECO:0007669"/>
    <property type="project" value="TreeGrafter"/>
</dbReference>
<dbReference type="PANTHER" id="PTHR11575:SF42">
    <property type="entry name" value="SULFUR OXIDATION PROTEIN SOXB"/>
    <property type="match status" value="1"/>
</dbReference>
<comment type="similarity">
    <text evidence="1 3">Belongs to the 5'-nucleotidase family.</text>
</comment>
<dbReference type="InterPro" id="IPR008334">
    <property type="entry name" value="5'-Nucleotdase_C"/>
</dbReference>
<dbReference type="InterPro" id="IPR029052">
    <property type="entry name" value="Metallo-depent_PP-like"/>
</dbReference>
<evidence type="ECO:0000259" key="4">
    <source>
        <dbReference type="Pfam" id="PF00149"/>
    </source>
</evidence>
<dbReference type="RefSeq" id="WP_081146017.1">
    <property type="nucleotide sequence ID" value="NZ_LVYD01000024.1"/>
</dbReference>
<keyword evidence="7" id="KW-1185">Reference proteome</keyword>
<dbReference type="PRINTS" id="PR01607">
    <property type="entry name" value="APYRASEFAMLY"/>
</dbReference>
<dbReference type="OrthoDB" id="9775118at2"/>
<dbReference type="InterPro" id="IPR006311">
    <property type="entry name" value="TAT_signal"/>
</dbReference>
<evidence type="ECO:0000256" key="1">
    <source>
        <dbReference type="ARBA" id="ARBA00006654"/>
    </source>
</evidence>
<protein>
    <submittedName>
        <fullName evidence="6">Bifunctional metallophosphatase/5'-nucleotidase</fullName>
    </submittedName>
</protein>
<keyword evidence="3" id="KW-0547">Nucleotide-binding</keyword>
<proteinExistence type="inferred from homology"/>
<dbReference type="SUPFAM" id="SSF56300">
    <property type="entry name" value="Metallo-dependent phosphatases"/>
    <property type="match status" value="1"/>
</dbReference>
<dbReference type="SUPFAM" id="SSF55816">
    <property type="entry name" value="5'-nucleotidase (syn. UDP-sugar hydrolase), C-terminal domain"/>
    <property type="match status" value="1"/>
</dbReference>
<dbReference type="Proteomes" id="UP000192796">
    <property type="component" value="Unassembled WGS sequence"/>
</dbReference>